<name>A0A6G7IZS0_9FLAO</name>
<protein>
    <submittedName>
        <fullName evidence="2">Tetratricopeptide repeat protein</fullName>
    </submittedName>
</protein>
<reference evidence="2 3" key="1">
    <citation type="submission" date="2020-02" db="EMBL/GenBank/DDBJ databases">
        <title>Complete genome of Muricauda sp. 501str8.</title>
        <authorList>
            <person name="Dong B."/>
            <person name="Zhu S."/>
            <person name="Yang J."/>
            <person name="Chen J."/>
        </authorList>
    </citation>
    <scope>NUCLEOTIDE SEQUENCE [LARGE SCALE GENOMIC DNA]</scope>
    <source>
        <strain evidence="2 3">501str8</strain>
    </source>
</reference>
<keyword evidence="3" id="KW-1185">Reference proteome</keyword>
<evidence type="ECO:0000313" key="2">
    <source>
        <dbReference type="EMBL" id="QII44101.1"/>
    </source>
</evidence>
<dbReference type="Proteomes" id="UP000502928">
    <property type="component" value="Chromosome"/>
</dbReference>
<gene>
    <name evidence="2" type="ORF">GVT53_05250</name>
</gene>
<dbReference type="Gene3D" id="1.25.40.390">
    <property type="match status" value="1"/>
</dbReference>
<dbReference type="RefSeq" id="WP_166247762.1">
    <property type="nucleotide sequence ID" value="NZ_CP049616.1"/>
</dbReference>
<dbReference type="EMBL" id="CP049616">
    <property type="protein sequence ID" value="QII44101.1"/>
    <property type="molecule type" value="Genomic_DNA"/>
</dbReference>
<accession>A0A6G7IZS0</accession>
<keyword evidence="1" id="KW-0732">Signal</keyword>
<dbReference type="SUPFAM" id="SSF48452">
    <property type="entry name" value="TPR-like"/>
    <property type="match status" value="1"/>
</dbReference>
<dbReference type="InterPro" id="IPR011990">
    <property type="entry name" value="TPR-like_helical_dom_sf"/>
</dbReference>
<evidence type="ECO:0000256" key="1">
    <source>
        <dbReference type="SAM" id="SignalP"/>
    </source>
</evidence>
<feature type="signal peptide" evidence="1">
    <location>
        <begin position="1"/>
        <end position="20"/>
    </location>
</feature>
<proteinExistence type="predicted"/>
<feature type="chain" id="PRO_5026243435" evidence="1">
    <location>
        <begin position="21"/>
        <end position="469"/>
    </location>
</feature>
<dbReference type="AlphaFoldDB" id="A0A6G7IZS0"/>
<dbReference type="PROSITE" id="PS51257">
    <property type="entry name" value="PROKAR_LIPOPROTEIN"/>
    <property type="match status" value="1"/>
</dbReference>
<evidence type="ECO:0000313" key="3">
    <source>
        <dbReference type="Proteomes" id="UP000502928"/>
    </source>
</evidence>
<organism evidence="2 3">
    <name type="scientific">Flagellimonas oceani</name>
    <dbReference type="NCBI Taxonomy" id="2698672"/>
    <lineage>
        <taxon>Bacteria</taxon>
        <taxon>Pseudomonadati</taxon>
        <taxon>Bacteroidota</taxon>
        <taxon>Flavobacteriia</taxon>
        <taxon>Flavobacteriales</taxon>
        <taxon>Flavobacteriaceae</taxon>
        <taxon>Flagellimonas</taxon>
    </lineage>
</organism>
<dbReference type="KEGG" id="mut:GVT53_05250"/>
<sequence length="469" mass="52101">MKPRNIFQLLLLLVVLGSCVDNPNVTEDIYLNTPAPSKSWVNGLKRQLALTMNSVLINTEMTSDNYFNNYTLYSKVFDGPQISYTDVDVNALQQEIGRLREMADYGLEIVVAEDEDVEDESVAYMHFCRGFALLLAGENFSGLPIEPLAEVSDWRTLLEVALEEFDIAIAQTADTEAIAAYQLLKARTYYRLGDLDNAKSIAGSLLNNTSLLYTVGFDGENGVGNEMQNATFTSTQNRFAPLPRLDFLDPKYFDEGTAASDQKPVSLAKAEEAYLIVMEALLAENDLNGAKTMGIDLLNVVNTRPIELLDDSRELRNGTNRSDYPVTAVQVRENGEAMFKDGYVLDRQAGDITVHTVSGTKVTEEDITAATTNDQLLYLVYRLRQEIFISEGRRMNDLGIRYPVSQTEQLNNPNVGDSFTQAVIPSFIPLDGGMDDFIVDGTTGNVTMLYDMNQVIVDNKTSEDVAPFH</sequence>